<evidence type="ECO:0000313" key="6">
    <source>
        <dbReference type="Proteomes" id="UP000182142"/>
    </source>
</evidence>
<evidence type="ECO:0000313" key="4">
    <source>
        <dbReference type="EMBL" id="SBO29477.1"/>
    </source>
</evidence>
<protein>
    <submittedName>
        <fullName evidence="3">Uncharacterized protein</fullName>
    </submittedName>
</protein>
<feature type="region of interest" description="Disordered" evidence="1">
    <location>
        <begin position="305"/>
        <end position="325"/>
    </location>
</feature>
<dbReference type="Proteomes" id="UP000182128">
    <property type="component" value="Unassembled WGS sequence"/>
</dbReference>
<reference evidence="5 6" key="1">
    <citation type="submission" date="2016-05" db="EMBL/GenBank/DDBJ databases">
        <authorList>
            <person name="Sharaf H."/>
        </authorList>
    </citation>
    <scope>NUCLEOTIDE SEQUENCE [LARGE SCALE GENOMIC DNA]</scope>
    <source>
        <strain evidence="5 6">H</strain>
    </source>
</reference>
<evidence type="ECO:0000313" key="3">
    <source>
        <dbReference type="EMBL" id="SBO22012.1"/>
    </source>
</evidence>
<reference evidence="3" key="2">
    <citation type="submission" date="2016-05" db="EMBL/GenBank/DDBJ databases">
        <authorList>
            <person name="Lavstsen T."/>
            <person name="Jespersen J.S."/>
        </authorList>
    </citation>
    <scope>NUCLEOTIDE SEQUENCE [LARGE SCALE GENOMIC DNA]</scope>
</reference>
<feature type="signal peptide" evidence="2">
    <location>
        <begin position="1"/>
        <end position="19"/>
    </location>
</feature>
<feature type="chain" id="PRO_5036015676" evidence="2">
    <location>
        <begin position="20"/>
        <end position="456"/>
    </location>
</feature>
<feature type="compositionally biased region" description="Acidic residues" evidence="1">
    <location>
        <begin position="82"/>
        <end position="93"/>
    </location>
</feature>
<feature type="compositionally biased region" description="Basic and acidic residues" evidence="1">
    <location>
        <begin position="246"/>
        <end position="257"/>
    </location>
</feature>
<dbReference type="EMBL" id="CWHQ02000005">
    <property type="protein sequence ID" value="SBO22012.1"/>
    <property type="molecule type" value="Genomic_DNA"/>
</dbReference>
<evidence type="ECO:0000313" key="5">
    <source>
        <dbReference type="Proteomes" id="UP000182128"/>
    </source>
</evidence>
<keyword evidence="2" id="KW-0732">Signal</keyword>
<feature type="region of interest" description="Disordered" evidence="1">
    <location>
        <begin position="72"/>
        <end position="160"/>
    </location>
</feature>
<dbReference type="AlphaFoldDB" id="A0A1A7VIZ8"/>
<proteinExistence type="predicted"/>
<dbReference type="Proteomes" id="UP000182142">
    <property type="component" value="Unassembled WGS sequence"/>
</dbReference>
<dbReference type="EMBL" id="CWHR02000029">
    <property type="protein sequence ID" value="SBO29477.1"/>
    <property type="molecule type" value="Genomic_DNA"/>
</dbReference>
<feature type="region of interest" description="Disordered" evidence="1">
    <location>
        <begin position="215"/>
        <end position="260"/>
    </location>
</feature>
<evidence type="ECO:0000256" key="2">
    <source>
        <dbReference type="SAM" id="SignalP"/>
    </source>
</evidence>
<sequence length="456" mass="51391">MKLSLHWMILFSWLYCTNGTEVADRPSKKKSKLLNPFANLRLGLRKRRNSRTHNSSFSESIDSSHVDWEEDDTYDSINPYDSDIDIGDSETEDNSTSKSTLSSPSTEDPPDSPCKIGFMLQATLPPLGEGQFPTKDEQDSNRNISAEGPTDDNSDAVPLKGSIKNINPLVILPSSPPKDDVPVLLRRRDNNRRSLSKKETIKKLSVKFLRGVSPFRKTSLGTNSNHGNDQSGYYGASADADVGKGPSHEEDSSKEEPTVGDWQKYRAGGIFDMTEDDLRALITFPPKNRSLETLFDVGLSLDDDNGEVDRGGAHGGDETEEEKDDSVRRIYLSCLEDLARDTQTGVVGNRGNEGKIVEQSLDEMNIYSGGRDNKKKYELMRLNTLFCLYEQKKEEEIRQRRLHRRRSAHEFSKDHESHVNIPNEDNYMNMKDIAMKVNNIFDNVSLSSLPIEFIDD</sequence>
<dbReference type="OrthoDB" id="387064at2759"/>
<feature type="compositionally biased region" description="Polar residues" evidence="1">
    <location>
        <begin position="219"/>
        <end position="231"/>
    </location>
</feature>
<accession>A0A1A7VIZ8</accession>
<feature type="compositionally biased region" description="Basic and acidic residues" evidence="1">
    <location>
        <begin position="307"/>
        <end position="317"/>
    </location>
</feature>
<dbReference type="VEuPathDB" id="PlasmoDB:PKNH_0838400"/>
<gene>
    <name evidence="3" type="ORF">PKNA1_C2_0838400</name>
    <name evidence="4" type="ORF">PKNA1_H1_0838400</name>
</gene>
<organism evidence="3 5">
    <name type="scientific">Plasmodium knowlesi (strain H)</name>
    <dbReference type="NCBI Taxonomy" id="5851"/>
    <lineage>
        <taxon>Eukaryota</taxon>
        <taxon>Sar</taxon>
        <taxon>Alveolata</taxon>
        <taxon>Apicomplexa</taxon>
        <taxon>Aconoidasida</taxon>
        <taxon>Haemosporida</taxon>
        <taxon>Plasmodiidae</taxon>
        <taxon>Plasmodium</taxon>
        <taxon>Plasmodium (Plasmodium)</taxon>
    </lineage>
</organism>
<evidence type="ECO:0000256" key="1">
    <source>
        <dbReference type="SAM" id="MobiDB-lite"/>
    </source>
</evidence>
<feature type="compositionally biased region" description="Low complexity" evidence="1">
    <location>
        <begin position="96"/>
        <end position="106"/>
    </location>
</feature>
<name>A0A1A7VIZ8_PLAKH</name>